<organism evidence="1 2">
    <name type="scientific">Agarivorans gilvus</name>
    <dbReference type="NCBI Taxonomy" id="680279"/>
    <lineage>
        <taxon>Bacteria</taxon>
        <taxon>Pseudomonadati</taxon>
        <taxon>Pseudomonadota</taxon>
        <taxon>Gammaproteobacteria</taxon>
        <taxon>Alteromonadales</taxon>
        <taxon>Alteromonadaceae</taxon>
        <taxon>Agarivorans</taxon>
    </lineage>
</organism>
<dbReference type="Proteomes" id="UP000651977">
    <property type="component" value="Unassembled WGS sequence"/>
</dbReference>
<dbReference type="EMBL" id="BMDY01000039">
    <property type="protein sequence ID" value="GGB21087.1"/>
    <property type="molecule type" value="Genomic_DNA"/>
</dbReference>
<comment type="caution">
    <text evidence="1">The sequence shown here is derived from an EMBL/GenBank/DDBJ whole genome shotgun (WGS) entry which is preliminary data.</text>
</comment>
<evidence type="ECO:0000313" key="2">
    <source>
        <dbReference type="Proteomes" id="UP000651977"/>
    </source>
</evidence>
<protein>
    <submittedName>
        <fullName evidence="1">Uncharacterized protein</fullName>
    </submittedName>
</protein>
<gene>
    <name evidence="1" type="ORF">GCM10007414_38090</name>
</gene>
<reference evidence="2" key="1">
    <citation type="journal article" date="2019" name="Int. J. Syst. Evol. Microbiol.">
        <title>The Global Catalogue of Microorganisms (GCM) 10K type strain sequencing project: providing services to taxonomists for standard genome sequencing and annotation.</title>
        <authorList>
            <consortium name="The Broad Institute Genomics Platform"/>
            <consortium name="The Broad Institute Genome Sequencing Center for Infectious Disease"/>
            <person name="Wu L."/>
            <person name="Ma J."/>
        </authorList>
    </citation>
    <scope>NUCLEOTIDE SEQUENCE [LARGE SCALE GENOMIC DNA]</scope>
    <source>
        <strain evidence="2">CGMCC 1.10131</strain>
    </source>
</reference>
<sequence>MSNPPPVFDASTFVPVPRKPEWPVYQPENLPSAWKKIAEITDVRRKDTIYDWQLYFDGAMLIFHHWSDSINEFNGKPFRYVGQYEFPIGAAAWFVENLPRFFNAGDPSKPQTSEGFHHYGHCGDEELGISRLINSIGRDIPGYSLDNCSRCGHPDMDLCQSFKMSDDFLFNQGMLELFKDIAKRHAAGTL</sequence>
<name>A0ABQ1I7W5_9ALTE</name>
<dbReference type="RefSeq" id="WP_188407600.1">
    <property type="nucleotide sequence ID" value="NZ_BMDY01000039.1"/>
</dbReference>
<keyword evidence="2" id="KW-1185">Reference proteome</keyword>
<accession>A0ABQ1I7W5</accession>
<evidence type="ECO:0000313" key="1">
    <source>
        <dbReference type="EMBL" id="GGB21087.1"/>
    </source>
</evidence>
<proteinExistence type="predicted"/>